<accession>A0A5C1QLQ9</accession>
<feature type="signal peptide" evidence="1">
    <location>
        <begin position="1"/>
        <end position="21"/>
    </location>
</feature>
<dbReference type="EMBL" id="CP036150">
    <property type="protein sequence ID" value="QEN09045.1"/>
    <property type="molecule type" value="Genomic_DNA"/>
</dbReference>
<reference evidence="2 3" key="1">
    <citation type="submission" date="2019-02" db="EMBL/GenBank/DDBJ databases">
        <title>Complete Genome Sequence and Methylome Analysis of free living Spirochaetas.</title>
        <authorList>
            <person name="Fomenkov A."/>
            <person name="Dubinina G."/>
            <person name="Leshcheva N."/>
            <person name="Mikheeva N."/>
            <person name="Grabovich M."/>
            <person name="Vincze T."/>
            <person name="Roberts R.J."/>
        </authorList>
    </citation>
    <scope>NUCLEOTIDE SEQUENCE [LARGE SCALE GENOMIC DNA]</scope>
    <source>
        <strain evidence="2 3">K2</strain>
    </source>
</reference>
<evidence type="ECO:0000256" key="1">
    <source>
        <dbReference type="SAM" id="SignalP"/>
    </source>
</evidence>
<dbReference type="Proteomes" id="UP000324209">
    <property type="component" value="Chromosome"/>
</dbReference>
<name>A0A5C1QLQ9_9SPIO</name>
<dbReference type="OrthoDB" id="7346546at2"/>
<dbReference type="InterPro" id="IPR021253">
    <property type="entry name" value="ZrgA-like"/>
</dbReference>
<organism evidence="2 3">
    <name type="scientific">Oceanispirochaeta crateris</name>
    <dbReference type="NCBI Taxonomy" id="2518645"/>
    <lineage>
        <taxon>Bacteria</taxon>
        <taxon>Pseudomonadati</taxon>
        <taxon>Spirochaetota</taxon>
        <taxon>Spirochaetia</taxon>
        <taxon>Spirochaetales</taxon>
        <taxon>Spirochaetaceae</taxon>
        <taxon>Oceanispirochaeta</taxon>
    </lineage>
</organism>
<dbReference type="AlphaFoldDB" id="A0A5C1QLQ9"/>
<proteinExistence type="predicted"/>
<dbReference type="KEGG" id="ock:EXM22_13985"/>
<keyword evidence="1" id="KW-0732">Signal</keyword>
<evidence type="ECO:0000313" key="3">
    <source>
        <dbReference type="Proteomes" id="UP000324209"/>
    </source>
</evidence>
<protein>
    <submittedName>
        <fullName evidence="2">DUF2796 domain-containing protein</fullName>
    </submittedName>
</protein>
<sequence length="179" mass="20423">MIKKNIAFLLILLCSVLSVSANETHEHGAHEHGVGQMQILVEDLQIEIVVDLPGADFIGFEHQNLTDEEEAVIQDKIDDLKASSNDLINFGTKRSMPVLLKHLHIEKSGHEEEHHEGHEHMEFKLYFTYTLENTDNLRSVQFNNFFKAFPTLSEIRWIMINDSGQAAGELNPSSSRIRF</sequence>
<gene>
    <name evidence="2" type="ORF">EXM22_13985</name>
</gene>
<dbReference type="RefSeq" id="WP_149487121.1">
    <property type="nucleotide sequence ID" value="NZ_CP036150.1"/>
</dbReference>
<evidence type="ECO:0000313" key="2">
    <source>
        <dbReference type="EMBL" id="QEN09045.1"/>
    </source>
</evidence>
<keyword evidence="3" id="KW-1185">Reference proteome</keyword>
<dbReference type="Pfam" id="PF10986">
    <property type="entry name" value="ZrgA"/>
    <property type="match status" value="1"/>
</dbReference>
<feature type="chain" id="PRO_5022720729" evidence="1">
    <location>
        <begin position="22"/>
        <end position="179"/>
    </location>
</feature>